<dbReference type="Pfam" id="PF18759">
    <property type="entry name" value="Plavaka"/>
    <property type="match status" value="1"/>
</dbReference>
<dbReference type="AlphaFoldDB" id="A0A9P7D9S8"/>
<dbReference type="GeneID" id="64592641"/>
<feature type="non-terminal residue" evidence="1">
    <location>
        <position position="1"/>
    </location>
</feature>
<evidence type="ECO:0000313" key="2">
    <source>
        <dbReference type="Proteomes" id="UP000719766"/>
    </source>
</evidence>
<accession>A0A9P7D9S8</accession>
<reference evidence="1" key="1">
    <citation type="journal article" date="2020" name="New Phytol.">
        <title>Comparative genomics reveals dynamic genome evolution in host specialist ectomycorrhizal fungi.</title>
        <authorList>
            <person name="Lofgren L.A."/>
            <person name="Nguyen N.H."/>
            <person name="Vilgalys R."/>
            <person name="Ruytinx J."/>
            <person name="Liao H.L."/>
            <person name="Branco S."/>
            <person name="Kuo A."/>
            <person name="LaButti K."/>
            <person name="Lipzen A."/>
            <person name="Andreopoulos W."/>
            <person name="Pangilinan J."/>
            <person name="Riley R."/>
            <person name="Hundley H."/>
            <person name="Na H."/>
            <person name="Barry K."/>
            <person name="Grigoriev I.V."/>
            <person name="Stajich J.E."/>
            <person name="Kennedy P.G."/>
        </authorList>
    </citation>
    <scope>NUCLEOTIDE SEQUENCE</scope>
    <source>
        <strain evidence="1">S12</strain>
    </source>
</reference>
<gene>
    <name evidence="1" type="ORF">HD556DRAFT_1249795</name>
</gene>
<dbReference type="Proteomes" id="UP000719766">
    <property type="component" value="Unassembled WGS sequence"/>
</dbReference>
<dbReference type="OrthoDB" id="3239511at2759"/>
<dbReference type="InterPro" id="IPR041078">
    <property type="entry name" value="Plavaka"/>
</dbReference>
<proteinExistence type="predicted"/>
<keyword evidence="2" id="KW-1185">Reference proteome</keyword>
<dbReference type="RefSeq" id="XP_041152973.1">
    <property type="nucleotide sequence ID" value="XM_041298877.1"/>
</dbReference>
<protein>
    <submittedName>
        <fullName evidence="1">Uncharacterized protein</fullName>
    </submittedName>
</protein>
<comment type="caution">
    <text evidence="1">The sequence shown here is derived from an EMBL/GenBank/DDBJ whole genome shotgun (WGS) entry which is preliminary data.</text>
</comment>
<sequence length="209" mass="23309">KIPPDTKPLAFILYADKAKLSSFGRTKGYPVVARCANLPITIHNGEGLDGGHVVGWLPIVKEDKKHLGKPAFVNFKNVVWHTSFLKILDCLVPLSRFGSSVKCWDDLIRVFYLIVLILSADYEEQAVMALICGLMGKFPCPICLIPRDELSNTLKVYPLRTCTGTKELLARARESTTLEAREQILSSQSLRDVNISLALILRFILLSLL</sequence>
<organism evidence="1 2">
    <name type="scientific">Suillus plorans</name>
    <dbReference type="NCBI Taxonomy" id="116603"/>
    <lineage>
        <taxon>Eukaryota</taxon>
        <taxon>Fungi</taxon>
        <taxon>Dikarya</taxon>
        <taxon>Basidiomycota</taxon>
        <taxon>Agaricomycotina</taxon>
        <taxon>Agaricomycetes</taxon>
        <taxon>Agaricomycetidae</taxon>
        <taxon>Boletales</taxon>
        <taxon>Suillineae</taxon>
        <taxon>Suillaceae</taxon>
        <taxon>Suillus</taxon>
    </lineage>
</organism>
<dbReference type="EMBL" id="JABBWE010000109">
    <property type="protein sequence ID" value="KAG1785490.1"/>
    <property type="molecule type" value="Genomic_DNA"/>
</dbReference>
<evidence type="ECO:0000313" key="1">
    <source>
        <dbReference type="EMBL" id="KAG1785490.1"/>
    </source>
</evidence>
<name>A0A9P7D9S8_9AGAM</name>